<keyword evidence="3" id="KW-1185">Reference proteome</keyword>
<dbReference type="AlphaFoldDB" id="A0A918SVS0"/>
<dbReference type="Pfam" id="PF06037">
    <property type="entry name" value="DUF922"/>
    <property type="match status" value="1"/>
</dbReference>
<name>A0A918SVS0_9GAMM</name>
<keyword evidence="1" id="KW-0732">Signal</keyword>
<evidence type="ECO:0000313" key="2">
    <source>
        <dbReference type="EMBL" id="GHA71313.1"/>
    </source>
</evidence>
<reference evidence="2" key="2">
    <citation type="submission" date="2020-09" db="EMBL/GenBank/DDBJ databases">
        <authorList>
            <person name="Sun Q."/>
            <person name="Kim S."/>
        </authorList>
    </citation>
    <scope>NUCLEOTIDE SEQUENCE</scope>
    <source>
        <strain evidence="2">KCTC 23077</strain>
    </source>
</reference>
<evidence type="ECO:0008006" key="4">
    <source>
        <dbReference type="Google" id="ProtNLM"/>
    </source>
</evidence>
<organism evidence="2 3">
    <name type="scientific">Cognatilysobacter bugurensis</name>
    <dbReference type="NCBI Taxonomy" id="543356"/>
    <lineage>
        <taxon>Bacteria</taxon>
        <taxon>Pseudomonadati</taxon>
        <taxon>Pseudomonadota</taxon>
        <taxon>Gammaproteobacteria</taxon>
        <taxon>Lysobacterales</taxon>
        <taxon>Lysobacteraceae</taxon>
        <taxon>Cognatilysobacter</taxon>
    </lineage>
</organism>
<feature type="signal peptide" evidence="1">
    <location>
        <begin position="1"/>
        <end position="23"/>
    </location>
</feature>
<dbReference type="Proteomes" id="UP000646426">
    <property type="component" value="Unassembled WGS sequence"/>
</dbReference>
<comment type="caution">
    <text evidence="2">The sequence shown here is derived from an EMBL/GenBank/DDBJ whole genome shotgun (WGS) entry which is preliminary data.</text>
</comment>
<gene>
    <name evidence="2" type="ORF">GCM10007067_04530</name>
</gene>
<reference evidence="2" key="1">
    <citation type="journal article" date="2014" name="Int. J. Syst. Evol. Microbiol.">
        <title>Complete genome sequence of Corynebacterium casei LMG S-19264T (=DSM 44701T), isolated from a smear-ripened cheese.</title>
        <authorList>
            <consortium name="US DOE Joint Genome Institute (JGI-PGF)"/>
            <person name="Walter F."/>
            <person name="Albersmeier A."/>
            <person name="Kalinowski J."/>
            <person name="Ruckert C."/>
        </authorList>
    </citation>
    <scope>NUCLEOTIDE SEQUENCE</scope>
    <source>
        <strain evidence="2">KCTC 23077</strain>
    </source>
</reference>
<sequence>MKSLPNALIVAASLAGSPAFASAADYPVAYYEVLGSTVAQLRAELAAKGPADMAGRRSHGVTEWTLAWSYGFESPAEGECMLTHFAADLDVKVTLPRWHSPKRGSKRLLQEWERYAAALRLHEDGHVAIARAAYDEVERLRDVSWSVMTCPDLQKNIDAAANEIVKRYGQQSKKYDRDTGHGKTQGAVL</sequence>
<dbReference type="InterPro" id="IPR010321">
    <property type="entry name" value="DUF922"/>
</dbReference>
<accession>A0A918SVS0</accession>
<evidence type="ECO:0000313" key="3">
    <source>
        <dbReference type="Proteomes" id="UP000646426"/>
    </source>
</evidence>
<proteinExistence type="predicted"/>
<evidence type="ECO:0000256" key="1">
    <source>
        <dbReference type="SAM" id="SignalP"/>
    </source>
</evidence>
<dbReference type="EMBL" id="BMYD01000001">
    <property type="protein sequence ID" value="GHA71313.1"/>
    <property type="molecule type" value="Genomic_DNA"/>
</dbReference>
<protein>
    <recommendedName>
        <fullName evidence="4">DUF922 domain-containing protein</fullName>
    </recommendedName>
</protein>
<feature type="chain" id="PRO_5037573641" description="DUF922 domain-containing protein" evidence="1">
    <location>
        <begin position="24"/>
        <end position="189"/>
    </location>
</feature>
<dbReference type="RefSeq" id="WP_189452898.1">
    <property type="nucleotide sequence ID" value="NZ_BMYD01000001.1"/>
</dbReference>